<organism evidence="9 10">
    <name type="scientific">Kitasatospora nipponensis</name>
    <dbReference type="NCBI Taxonomy" id="258049"/>
    <lineage>
        <taxon>Bacteria</taxon>
        <taxon>Bacillati</taxon>
        <taxon>Actinomycetota</taxon>
        <taxon>Actinomycetes</taxon>
        <taxon>Kitasatosporales</taxon>
        <taxon>Streptomycetaceae</taxon>
        <taxon>Kitasatospora</taxon>
    </lineage>
</organism>
<dbReference type="InterPro" id="IPR036286">
    <property type="entry name" value="LexA/Signal_pep-like_sf"/>
</dbReference>
<dbReference type="EMBL" id="BAAALF010000049">
    <property type="protein sequence ID" value="GAA1239523.1"/>
    <property type="molecule type" value="Genomic_DNA"/>
</dbReference>
<evidence type="ECO:0000256" key="3">
    <source>
        <dbReference type="ARBA" id="ARBA00009370"/>
    </source>
</evidence>
<dbReference type="InterPro" id="IPR019533">
    <property type="entry name" value="Peptidase_S26"/>
</dbReference>
<comment type="subcellular location">
    <subcellularLocation>
        <location evidence="2">Cell membrane</location>
        <topology evidence="2">Single-pass type II membrane protein</topology>
    </subcellularLocation>
    <subcellularLocation>
        <location evidence="6">Membrane</location>
        <topology evidence="6">Single-pass type II membrane protein</topology>
    </subcellularLocation>
</comment>
<proteinExistence type="inferred from homology"/>
<protein>
    <recommendedName>
        <fullName evidence="4 6">Signal peptidase I</fullName>
        <ecNumber evidence="4 6">3.4.21.89</ecNumber>
    </recommendedName>
</protein>
<keyword evidence="5 6" id="KW-0378">Hydrolase</keyword>
<gene>
    <name evidence="9" type="primary">lepB</name>
    <name evidence="9" type="ORF">GCM10009665_32720</name>
</gene>
<evidence type="ECO:0000313" key="9">
    <source>
        <dbReference type="EMBL" id="GAA1239523.1"/>
    </source>
</evidence>
<dbReference type="EC" id="3.4.21.89" evidence="4 6"/>
<evidence type="ECO:0000259" key="8">
    <source>
        <dbReference type="Pfam" id="PF10502"/>
    </source>
</evidence>
<evidence type="ECO:0000256" key="4">
    <source>
        <dbReference type="ARBA" id="ARBA00013208"/>
    </source>
</evidence>
<comment type="catalytic activity">
    <reaction evidence="1 6">
        <text>Cleavage of hydrophobic, N-terminal signal or leader sequences from secreted and periplasmic proteins.</text>
        <dbReference type="EC" id="3.4.21.89"/>
    </reaction>
</comment>
<dbReference type="CDD" id="cd06530">
    <property type="entry name" value="S26_SPase_I"/>
    <property type="match status" value="1"/>
</dbReference>
<evidence type="ECO:0000313" key="10">
    <source>
        <dbReference type="Proteomes" id="UP001500037"/>
    </source>
</evidence>
<evidence type="ECO:0000256" key="2">
    <source>
        <dbReference type="ARBA" id="ARBA00004401"/>
    </source>
</evidence>
<dbReference type="SUPFAM" id="SSF51306">
    <property type="entry name" value="LexA/Signal peptidase"/>
    <property type="match status" value="1"/>
</dbReference>
<feature type="compositionally biased region" description="Gly residues" evidence="7">
    <location>
        <begin position="37"/>
        <end position="79"/>
    </location>
</feature>
<dbReference type="NCBIfam" id="TIGR02227">
    <property type="entry name" value="sigpep_I_bact"/>
    <property type="match status" value="1"/>
</dbReference>
<feature type="compositionally biased region" description="Basic and acidic residues" evidence="7">
    <location>
        <begin position="94"/>
        <end position="103"/>
    </location>
</feature>
<name>A0ABP4H033_9ACTN</name>
<dbReference type="PROSITE" id="PS00761">
    <property type="entry name" value="SPASE_I_3"/>
    <property type="match status" value="1"/>
</dbReference>
<accession>A0ABP4H033</accession>
<sequence>MGDLVIGARGAGEPEGSGSRTAQSTESAQPSEPADDGSGGQGGHGAGGPAGGGPAGAGGAGGPGGSDGSGPHDGLGGPGDDMMSHAVPPVPDEVQEKPSGERKPRSFWKELPILIGIALVLALVIKTFFVQAFSIPSESMQNTLQVGDRVLVDKLTPWFGAEPDRGDVVVFHDPGGWLAGEGSQQSSNAVVRGFQDVLSFIGLMPSANEKDLIKRVIGIAGDTVECQGNGPLKVNGVALNEPYVYTGETPPNPCGTKPFGPIKVPPKSIWVMGDHRDDSLDSRYHMDQPGGGSVPVSDVVGRAFVVAWPVNHWATLPVPSTFDQKGLSAAGLVPPALGLVGTLPVAWWLRRRRGPAGDPEQQD</sequence>
<dbReference type="Gene3D" id="2.10.109.10">
    <property type="entry name" value="Umud Fragment, subunit A"/>
    <property type="match status" value="1"/>
</dbReference>
<reference evidence="10" key="1">
    <citation type="journal article" date="2019" name="Int. J. Syst. Evol. Microbiol.">
        <title>The Global Catalogue of Microorganisms (GCM) 10K type strain sequencing project: providing services to taxonomists for standard genome sequencing and annotation.</title>
        <authorList>
            <consortium name="The Broad Institute Genomics Platform"/>
            <consortium name="The Broad Institute Genome Sequencing Center for Infectious Disease"/>
            <person name="Wu L."/>
            <person name="Ma J."/>
        </authorList>
    </citation>
    <scope>NUCLEOTIDE SEQUENCE [LARGE SCALE GENOMIC DNA]</scope>
    <source>
        <strain evidence="10">JCM 13004</strain>
    </source>
</reference>
<evidence type="ECO:0000256" key="6">
    <source>
        <dbReference type="RuleBase" id="RU362042"/>
    </source>
</evidence>
<feature type="transmembrane region" description="Helical" evidence="6">
    <location>
        <begin position="111"/>
        <end position="133"/>
    </location>
</feature>
<dbReference type="Pfam" id="PF10502">
    <property type="entry name" value="Peptidase_S26"/>
    <property type="match status" value="1"/>
</dbReference>
<evidence type="ECO:0000256" key="5">
    <source>
        <dbReference type="ARBA" id="ARBA00022801"/>
    </source>
</evidence>
<feature type="compositionally biased region" description="Polar residues" evidence="7">
    <location>
        <begin position="18"/>
        <end position="30"/>
    </location>
</feature>
<comment type="similarity">
    <text evidence="3 6">Belongs to the peptidase S26 family.</text>
</comment>
<feature type="domain" description="Peptidase S26" evidence="8">
    <location>
        <begin position="110"/>
        <end position="308"/>
    </location>
</feature>
<keyword evidence="6" id="KW-0472">Membrane</keyword>
<dbReference type="PANTHER" id="PTHR43390">
    <property type="entry name" value="SIGNAL PEPTIDASE I"/>
    <property type="match status" value="1"/>
</dbReference>
<keyword evidence="6" id="KW-0645">Protease</keyword>
<keyword evidence="10" id="KW-1185">Reference proteome</keyword>
<comment type="caution">
    <text evidence="9">The sequence shown here is derived from an EMBL/GenBank/DDBJ whole genome shotgun (WGS) entry which is preliminary data.</text>
</comment>
<dbReference type="InterPro" id="IPR000223">
    <property type="entry name" value="Pept_S26A_signal_pept_1"/>
</dbReference>
<dbReference type="PANTHER" id="PTHR43390:SF1">
    <property type="entry name" value="CHLOROPLAST PROCESSING PEPTIDASE"/>
    <property type="match status" value="1"/>
</dbReference>
<dbReference type="PRINTS" id="PR00727">
    <property type="entry name" value="LEADERPTASE"/>
</dbReference>
<dbReference type="RefSeq" id="WP_344442338.1">
    <property type="nucleotide sequence ID" value="NZ_BAAALF010000049.1"/>
</dbReference>
<evidence type="ECO:0000256" key="1">
    <source>
        <dbReference type="ARBA" id="ARBA00000677"/>
    </source>
</evidence>
<keyword evidence="6" id="KW-1133">Transmembrane helix</keyword>
<dbReference type="InterPro" id="IPR019758">
    <property type="entry name" value="Pept_S26A_signal_pept_1_CS"/>
</dbReference>
<keyword evidence="6" id="KW-0812">Transmembrane</keyword>
<evidence type="ECO:0000256" key="7">
    <source>
        <dbReference type="SAM" id="MobiDB-lite"/>
    </source>
</evidence>
<feature type="region of interest" description="Disordered" evidence="7">
    <location>
        <begin position="1"/>
        <end position="103"/>
    </location>
</feature>
<dbReference type="Proteomes" id="UP001500037">
    <property type="component" value="Unassembled WGS sequence"/>
</dbReference>